<gene>
    <name evidence="1" type="ORF">BJF92_15280</name>
</gene>
<dbReference type="STRING" id="1672749.BJF92_15280"/>
<comment type="caution">
    <text evidence="1">The sequence shown here is derived from an EMBL/GenBank/DDBJ whole genome shotgun (WGS) entry which is preliminary data.</text>
</comment>
<sequence length="143" mass="14759">MASSQFYIIGKKGSGVLFVRTSPLRVATVSHEAIIAYEAEHEGIDGYARVAAAAKAMLLNQDGKPETGLDDVQIQGIEALIAGGAVVSEADFAFVGDVIDAGWDFNRKSQSPLESALQAVGPSGPAAGELFEAILADTPNAAP</sequence>
<dbReference type="AlphaFoldDB" id="A0A1Q9ALU0"/>
<dbReference type="OrthoDB" id="8120729at2"/>
<name>A0A1Q9ALU0_9HYPH</name>
<protein>
    <submittedName>
        <fullName evidence="1">Uncharacterized protein</fullName>
    </submittedName>
</protein>
<dbReference type="EMBL" id="MKIO01000022">
    <property type="protein sequence ID" value="OLP56261.1"/>
    <property type="molecule type" value="Genomic_DNA"/>
</dbReference>
<reference evidence="1 2" key="1">
    <citation type="submission" date="2016-09" db="EMBL/GenBank/DDBJ databases">
        <title>Rhizobium sp. nov., a novel species isolated from the rice rhizosphere.</title>
        <authorList>
            <person name="Zhao J."/>
            <person name="Zhang X."/>
        </authorList>
    </citation>
    <scope>NUCLEOTIDE SEQUENCE [LARGE SCALE GENOMIC DNA]</scope>
    <source>
        <strain evidence="1 2">MH17</strain>
    </source>
</reference>
<evidence type="ECO:0000313" key="2">
    <source>
        <dbReference type="Proteomes" id="UP000186143"/>
    </source>
</evidence>
<proteinExistence type="predicted"/>
<evidence type="ECO:0000313" key="1">
    <source>
        <dbReference type="EMBL" id="OLP56261.1"/>
    </source>
</evidence>
<dbReference type="RefSeq" id="WP_075633981.1">
    <property type="nucleotide sequence ID" value="NZ_MKIO01000022.1"/>
</dbReference>
<accession>A0A1Q9ALU0</accession>
<dbReference type="Proteomes" id="UP000186143">
    <property type="component" value="Unassembled WGS sequence"/>
</dbReference>
<organism evidence="1 2">
    <name type="scientific">Xaviernesmea rhizosphaerae</name>
    <dbReference type="NCBI Taxonomy" id="1672749"/>
    <lineage>
        <taxon>Bacteria</taxon>
        <taxon>Pseudomonadati</taxon>
        <taxon>Pseudomonadota</taxon>
        <taxon>Alphaproteobacteria</taxon>
        <taxon>Hyphomicrobiales</taxon>
        <taxon>Rhizobiaceae</taxon>
        <taxon>Rhizobium/Agrobacterium group</taxon>
        <taxon>Xaviernesmea</taxon>
    </lineage>
</organism>